<organism evidence="3 4">
    <name type="scientific">Methylobacterium nodulans (strain LMG 21967 / CNCM I-2342 / ORS 2060)</name>
    <dbReference type="NCBI Taxonomy" id="460265"/>
    <lineage>
        <taxon>Bacteria</taxon>
        <taxon>Pseudomonadati</taxon>
        <taxon>Pseudomonadota</taxon>
        <taxon>Alphaproteobacteria</taxon>
        <taxon>Hyphomicrobiales</taxon>
        <taxon>Methylobacteriaceae</taxon>
        <taxon>Methylobacterium</taxon>
    </lineage>
</organism>
<feature type="domain" description="Peptidoglycan binding-like" evidence="2">
    <location>
        <begin position="54"/>
        <end position="107"/>
    </location>
</feature>
<dbReference type="Pfam" id="PF01471">
    <property type="entry name" value="PG_binding_1"/>
    <property type="match status" value="1"/>
</dbReference>
<evidence type="ECO:0000313" key="4">
    <source>
        <dbReference type="Proteomes" id="UP000008207"/>
    </source>
</evidence>
<dbReference type="AlphaFoldDB" id="B8IR25"/>
<dbReference type="Pfam" id="PF13365">
    <property type="entry name" value="Trypsin_2"/>
    <property type="match status" value="1"/>
</dbReference>
<gene>
    <name evidence="3" type="ordered locus">Mnod_1737</name>
</gene>
<name>B8IR25_METNO</name>
<reference evidence="3 4" key="1">
    <citation type="submission" date="2009-01" db="EMBL/GenBank/DDBJ databases">
        <title>Complete sequence of chromosome of Methylobacterium nodulans ORS 2060.</title>
        <authorList>
            <consortium name="US DOE Joint Genome Institute"/>
            <person name="Lucas S."/>
            <person name="Copeland A."/>
            <person name="Lapidus A."/>
            <person name="Glavina del Rio T."/>
            <person name="Dalin E."/>
            <person name="Tice H."/>
            <person name="Bruce D."/>
            <person name="Goodwin L."/>
            <person name="Pitluck S."/>
            <person name="Sims D."/>
            <person name="Brettin T."/>
            <person name="Detter J.C."/>
            <person name="Han C."/>
            <person name="Larimer F."/>
            <person name="Land M."/>
            <person name="Hauser L."/>
            <person name="Kyrpides N."/>
            <person name="Ivanova N."/>
            <person name="Marx C.J."/>
            <person name="Richardson P."/>
        </authorList>
    </citation>
    <scope>NUCLEOTIDE SEQUENCE [LARGE SCALE GENOMIC DNA]</scope>
    <source>
        <strain evidence="4">LMG 21967 / CNCM I-2342 / ORS 2060</strain>
    </source>
</reference>
<dbReference type="HOGENOM" id="CLU_563613_0_0_5"/>
<feature type="chain" id="PRO_5002871863" evidence="1">
    <location>
        <begin position="23"/>
        <end position="466"/>
    </location>
</feature>
<evidence type="ECO:0000256" key="1">
    <source>
        <dbReference type="SAM" id="SignalP"/>
    </source>
</evidence>
<dbReference type="InterPro" id="IPR009003">
    <property type="entry name" value="Peptidase_S1_PA"/>
</dbReference>
<keyword evidence="1" id="KW-0732">Signal</keyword>
<dbReference type="STRING" id="460265.Mnod_1737"/>
<keyword evidence="4" id="KW-1185">Reference proteome</keyword>
<dbReference type="OrthoDB" id="6810892at2"/>
<sequence length="466" mass="47307">MPRCVSLLLAAGLILTVSPGSAQAPPPRPAPPVAKPADPAFEAARAAFEARPEDERKAVQDALVWVSDYNSVTSGTFGRRTFEALSAWQAQSGIDPTGILDDRARARLLAAGQAARQAARFTLQTDAATGITLGVPERLLAKRARIPNGSRWQSADGRVTLDTKGFAPGETDLDALFEKSTAATPERKVTYKLKKPDFVVVTGETATGKFYIRYAAAPAGIRGFTLAYDKAIAREVDRLVIAVANSFSPFPAEAAVAAAPRLPAAAPRPPAPEPAAASPAAPVGTGLAVGPQRLVTAASIVARCPTPLIGGAPARVVRQEAGLALVEVDRPLRGGALPPAAPAAPAPGDDLVVLGASREGGPSVAPGAMGPSGGVIAPLQPGAAGGPALDRAGRLVGLVAMLPAQPRLIAGVMPPMMHPLIGIAALRGFLNAEGVTLEASSEAGVKSTGAIAAPLAGAIVPVQCRS</sequence>
<accession>B8IR25</accession>
<feature type="signal peptide" evidence="1">
    <location>
        <begin position="1"/>
        <end position="22"/>
    </location>
</feature>
<dbReference type="SUPFAM" id="SSF50494">
    <property type="entry name" value="Trypsin-like serine proteases"/>
    <property type="match status" value="1"/>
</dbReference>
<protein>
    <submittedName>
        <fullName evidence="3">Peptidoglycan-binding domain 1 protein</fullName>
    </submittedName>
</protein>
<dbReference type="RefSeq" id="WP_015928420.1">
    <property type="nucleotide sequence ID" value="NC_011894.1"/>
</dbReference>
<dbReference type="InterPro" id="IPR002477">
    <property type="entry name" value="Peptidoglycan-bd-like"/>
</dbReference>
<evidence type="ECO:0000259" key="2">
    <source>
        <dbReference type="Pfam" id="PF01471"/>
    </source>
</evidence>
<dbReference type="KEGG" id="mno:Mnod_1737"/>
<evidence type="ECO:0000313" key="3">
    <source>
        <dbReference type="EMBL" id="ACL56727.1"/>
    </source>
</evidence>
<dbReference type="InterPro" id="IPR036366">
    <property type="entry name" value="PGBDSf"/>
</dbReference>
<dbReference type="eggNOG" id="COG0265">
    <property type="taxonomic scope" value="Bacteria"/>
</dbReference>
<proteinExistence type="predicted"/>
<dbReference type="InterPro" id="IPR036365">
    <property type="entry name" value="PGBD-like_sf"/>
</dbReference>
<dbReference type="SUPFAM" id="SSF47090">
    <property type="entry name" value="PGBD-like"/>
    <property type="match status" value="1"/>
</dbReference>
<dbReference type="Gene3D" id="1.10.101.10">
    <property type="entry name" value="PGBD-like superfamily/PGBD"/>
    <property type="match status" value="1"/>
</dbReference>
<dbReference type="eggNOG" id="COG3409">
    <property type="taxonomic scope" value="Bacteria"/>
</dbReference>
<dbReference type="EMBL" id="CP001349">
    <property type="protein sequence ID" value="ACL56727.1"/>
    <property type="molecule type" value="Genomic_DNA"/>
</dbReference>
<dbReference type="Proteomes" id="UP000008207">
    <property type="component" value="Chromosome"/>
</dbReference>